<feature type="region of interest" description="Disordered" evidence="1">
    <location>
        <begin position="30"/>
        <end position="111"/>
    </location>
</feature>
<protein>
    <recommendedName>
        <fullName evidence="4">Asp23/Gls24 family envelope stress response protein</fullName>
    </recommendedName>
</protein>
<dbReference type="RefSeq" id="WP_428837537.1">
    <property type="nucleotide sequence ID" value="NZ_BAAABY010000001.1"/>
</dbReference>
<reference evidence="3" key="1">
    <citation type="journal article" date="2019" name="Int. J. Syst. Evol. Microbiol.">
        <title>The Global Catalogue of Microorganisms (GCM) 10K type strain sequencing project: providing services to taxonomists for standard genome sequencing and annotation.</title>
        <authorList>
            <consortium name="The Broad Institute Genomics Platform"/>
            <consortium name="The Broad Institute Genome Sequencing Center for Infectious Disease"/>
            <person name="Wu L."/>
            <person name="Ma J."/>
        </authorList>
    </citation>
    <scope>NUCLEOTIDE SEQUENCE [LARGE SCALE GENOMIC DNA]</scope>
    <source>
        <strain evidence="3">JCM 4805</strain>
    </source>
</reference>
<accession>A0ABP3J3I6</accession>
<comment type="caution">
    <text evidence="2">The sequence shown here is derived from an EMBL/GenBank/DDBJ whole genome shotgun (WGS) entry which is preliminary data.</text>
</comment>
<dbReference type="Proteomes" id="UP001500909">
    <property type="component" value="Unassembled WGS sequence"/>
</dbReference>
<sequence>MAGQLPEPAVEAGQRGATRIADQVVAKIAAQAAREALRHGPAGVAVNGSGAHAADRPSPGAPDRDAADAGTTPARGNDAPGDGPPDAEASDGEPPARRPHSGEVRSGDADATVVVRRHTTQDTFGEARVRVTVELGYPGDIGAQCGAVRRRVTERVWALAGMTVPEVAIQVTRLHSPHTTRAGQGRVR</sequence>
<name>A0ABP3J3I6_9ACTN</name>
<evidence type="ECO:0000313" key="2">
    <source>
        <dbReference type="EMBL" id="GAA0440447.1"/>
    </source>
</evidence>
<organism evidence="2 3">
    <name type="scientific">Streptomyces olivaceiscleroticus</name>
    <dbReference type="NCBI Taxonomy" id="68245"/>
    <lineage>
        <taxon>Bacteria</taxon>
        <taxon>Bacillati</taxon>
        <taxon>Actinomycetota</taxon>
        <taxon>Actinomycetes</taxon>
        <taxon>Kitasatosporales</taxon>
        <taxon>Streptomycetaceae</taxon>
        <taxon>Streptomyces</taxon>
    </lineage>
</organism>
<dbReference type="EMBL" id="BAAABY010000001">
    <property type="protein sequence ID" value="GAA0440447.1"/>
    <property type="molecule type" value="Genomic_DNA"/>
</dbReference>
<evidence type="ECO:0000313" key="3">
    <source>
        <dbReference type="Proteomes" id="UP001500909"/>
    </source>
</evidence>
<gene>
    <name evidence="2" type="ORF">GCM10010361_00440</name>
</gene>
<proteinExistence type="predicted"/>
<evidence type="ECO:0008006" key="4">
    <source>
        <dbReference type="Google" id="ProtNLM"/>
    </source>
</evidence>
<evidence type="ECO:0000256" key="1">
    <source>
        <dbReference type="SAM" id="MobiDB-lite"/>
    </source>
</evidence>
<keyword evidence="3" id="KW-1185">Reference proteome</keyword>
<feature type="compositionally biased region" description="Basic and acidic residues" evidence="1">
    <location>
        <begin position="94"/>
        <end position="108"/>
    </location>
</feature>